<sequence length="314" mass="35633">MKISFKELLLVFSFSTLTACSTTQSQEDSYTLAATGHGSSVFPLAVPLQVTYQDEVKLLRINQMIAEKSEVDDKERALMLYQRGLIYDRIGMGAHSRYDFMQAISLDPTLAEAYNSLGVYLTLGGAYNEAFDAFDAAIELSDDMQYSYLHRAVTSSIVGRDEVAQEDIKHFYELDTNDPYRILWRYIIDANADPVMALDELKKAKVDSVDDRFAWNIVDVISGDLSEKVFFDNIANAAEGNEDLAQRLCEAYYYLGHWHMNNNNLTQGIYYLKLSVATNVKEFIEYKYAIIDLATIQSKLLKDAEEAQQEQQAL</sequence>
<dbReference type="Gene3D" id="1.25.40.10">
    <property type="entry name" value="Tetratricopeptide repeat domain"/>
    <property type="match status" value="1"/>
</dbReference>
<comment type="function">
    <text evidence="2">May be involved in cell division.</text>
</comment>
<dbReference type="Proteomes" id="UP001369082">
    <property type="component" value="Unassembled WGS sequence"/>
</dbReference>
<evidence type="ECO:0000313" key="4">
    <source>
        <dbReference type="EMBL" id="MEL0630114.1"/>
    </source>
</evidence>
<evidence type="ECO:0000256" key="3">
    <source>
        <dbReference type="PROSITE-ProRule" id="PRU00339"/>
    </source>
</evidence>
<gene>
    <name evidence="4" type="primary">nlpI</name>
    <name evidence="4" type="ORF">V6256_10915</name>
</gene>
<keyword evidence="1 2" id="KW-1003">Cell membrane</keyword>
<evidence type="ECO:0000256" key="2">
    <source>
        <dbReference type="PIRNR" id="PIRNR004654"/>
    </source>
</evidence>
<proteinExistence type="predicted"/>
<keyword evidence="2" id="KW-0472">Membrane</keyword>
<dbReference type="NCBIfam" id="NF008391">
    <property type="entry name" value="PRK11189.1"/>
    <property type="match status" value="1"/>
</dbReference>
<organism evidence="4 5">
    <name type="scientific">Psychromonas aquatilis</name>
    <dbReference type="NCBI Taxonomy" id="2005072"/>
    <lineage>
        <taxon>Bacteria</taxon>
        <taxon>Pseudomonadati</taxon>
        <taxon>Pseudomonadota</taxon>
        <taxon>Gammaproteobacteria</taxon>
        <taxon>Alteromonadales</taxon>
        <taxon>Psychromonadaceae</taxon>
        <taxon>Psychromonas</taxon>
    </lineage>
</organism>
<name>A0ABU9GS11_9GAMM</name>
<dbReference type="SUPFAM" id="SSF48452">
    <property type="entry name" value="TPR-like"/>
    <property type="match status" value="1"/>
</dbReference>
<evidence type="ECO:0000313" key="5">
    <source>
        <dbReference type="Proteomes" id="UP001369082"/>
    </source>
</evidence>
<reference evidence="4 5" key="1">
    <citation type="submission" date="2024-02" db="EMBL/GenBank/DDBJ databases">
        <title>Bacteria isolated from the canopy kelp, Nereocystis luetkeana.</title>
        <authorList>
            <person name="Pfister C.A."/>
            <person name="Younker I.T."/>
            <person name="Light S.H."/>
        </authorList>
    </citation>
    <scope>NUCLEOTIDE SEQUENCE [LARGE SCALE GENOMIC DNA]</scope>
    <source>
        <strain evidence="4 5">TI.1.05</strain>
    </source>
</reference>
<protein>
    <recommendedName>
        <fullName evidence="2">Lipoprotein NlpI</fullName>
    </recommendedName>
</protein>
<feature type="repeat" description="TPR" evidence="3">
    <location>
        <begin position="111"/>
        <end position="144"/>
    </location>
</feature>
<dbReference type="InterPro" id="IPR011990">
    <property type="entry name" value="TPR-like_helical_dom_sf"/>
</dbReference>
<dbReference type="InterPro" id="IPR023605">
    <property type="entry name" value="Lipoprotein_NlpI"/>
</dbReference>
<dbReference type="InterPro" id="IPR019734">
    <property type="entry name" value="TPR_rpt"/>
</dbReference>
<keyword evidence="3" id="KW-0802">TPR repeat</keyword>
<dbReference type="SMART" id="SM00028">
    <property type="entry name" value="TPR"/>
    <property type="match status" value="3"/>
</dbReference>
<dbReference type="EMBL" id="JBAKAZ010000041">
    <property type="protein sequence ID" value="MEL0630114.1"/>
    <property type="molecule type" value="Genomic_DNA"/>
</dbReference>
<dbReference type="PROSITE" id="PS51257">
    <property type="entry name" value="PROKAR_LIPOPROTEIN"/>
    <property type="match status" value="1"/>
</dbReference>
<dbReference type="RefSeq" id="WP_341598244.1">
    <property type="nucleotide sequence ID" value="NZ_JBAKAZ010000041.1"/>
</dbReference>
<dbReference type="PROSITE" id="PS50005">
    <property type="entry name" value="TPR"/>
    <property type="match status" value="1"/>
</dbReference>
<evidence type="ECO:0000256" key="1">
    <source>
        <dbReference type="ARBA" id="ARBA00022475"/>
    </source>
</evidence>
<dbReference type="PIRSF" id="PIRSF004654">
    <property type="entry name" value="NlpI"/>
    <property type="match status" value="1"/>
</dbReference>
<keyword evidence="5" id="KW-1185">Reference proteome</keyword>
<comment type="subunit">
    <text evidence="2">Homodimer.</text>
</comment>
<accession>A0ABU9GS11</accession>
<keyword evidence="4" id="KW-0449">Lipoprotein</keyword>
<comment type="subcellular location">
    <subcellularLocation>
        <location evidence="2">Cell membrane</location>
    </subcellularLocation>
</comment>
<comment type="caution">
    <text evidence="4">The sequence shown here is derived from an EMBL/GenBank/DDBJ whole genome shotgun (WGS) entry which is preliminary data.</text>
</comment>